<dbReference type="CDD" id="cd01748">
    <property type="entry name" value="GATase1_IGP_Synthase"/>
    <property type="match status" value="1"/>
</dbReference>
<evidence type="ECO:0000256" key="4">
    <source>
        <dbReference type="ARBA" id="ARBA00022801"/>
    </source>
</evidence>
<comment type="catalytic activity">
    <reaction evidence="9">
        <text>L-glutamine + H2O = L-glutamate + NH4(+)</text>
        <dbReference type="Rhea" id="RHEA:15889"/>
        <dbReference type="ChEBI" id="CHEBI:15377"/>
        <dbReference type="ChEBI" id="CHEBI:28938"/>
        <dbReference type="ChEBI" id="CHEBI:29985"/>
        <dbReference type="ChEBI" id="CHEBI:58359"/>
        <dbReference type="EC" id="3.5.1.2"/>
    </reaction>
</comment>
<accession>A0A381Q1G5</accession>
<dbReference type="GO" id="GO:0000107">
    <property type="term" value="F:imidazoleglycerol-phosphate synthase activity"/>
    <property type="evidence" value="ECO:0007669"/>
    <property type="project" value="TreeGrafter"/>
</dbReference>
<dbReference type="SUPFAM" id="SSF52317">
    <property type="entry name" value="Class I glutamine amidotransferase-like"/>
    <property type="match status" value="1"/>
</dbReference>
<evidence type="ECO:0000256" key="7">
    <source>
        <dbReference type="ARBA" id="ARBA00023239"/>
    </source>
</evidence>
<dbReference type="GO" id="GO:0004359">
    <property type="term" value="F:glutaminase activity"/>
    <property type="evidence" value="ECO:0007669"/>
    <property type="project" value="UniProtKB-EC"/>
</dbReference>
<evidence type="ECO:0000256" key="2">
    <source>
        <dbReference type="ARBA" id="ARBA00011152"/>
    </source>
</evidence>
<dbReference type="InterPro" id="IPR017926">
    <property type="entry name" value="GATASE"/>
</dbReference>
<proteinExistence type="inferred from homology"/>
<dbReference type="InterPro" id="IPR010139">
    <property type="entry name" value="Imidazole-glycPsynth_HisH"/>
</dbReference>
<dbReference type="PIRSF" id="PIRSF000495">
    <property type="entry name" value="Amidotransf_hisH"/>
    <property type="match status" value="1"/>
</dbReference>
<gene>
    <name evidence="11" type="ORF">METZ01_LOCUS24983</name>
</gene>
<feature type="domain" description="Glutamine amidotransferase" evidence="10">
    <location>
        <begin position="4"/>
        <end position="205"/>
    </location>
</feature>
<comment type="subunit">
    <text evidence="2">Heterodimer of HisH and HisF.</text>
</comment>
<dbReference type="InterPro" id="IPR029062">
    <property type="entry name" value="Class_I_gatase-like"/>
</dbReference>
<organism evidence="11">
    <name type="scientific">marine metagenome</name>
    <dbReference type="NCBI Taxonomy" id="408172"/>
    <lineage>
        <taxon>unclassified sequences</taxon>
        <taxon>metagenomes</taxon>
        <taxon>ecological metagenomes</taxon>
    </lineage>
</organism>
<dbReference type="UniPathway" id="UPA00031">
    <property type="reaction ID" value="UER00010"/>
</dbReference>
<dbReference type="HAMAP" id="MF_00278">
    <property type="entry name" value="HisH"/>
    <property type="match status" value="1"/>
</dbReference>
<dbReference type="PROSITE" id="PS51273">
    <property type="entry name" value="GATASE_TYPE_1"/>
    <property type="match status" value="1"/>
</dbReference>
<evidence type="ECO:0000256" key="1">
    <source>
        <dbReference type="ARBA" id="ARBA00005091"/>
    </source>
</evidence>
<dbReference type="PANTHER" id="PTHR42701:SF1">
    <property type="entry name" value="IMIDAZOLE GLYCEROL PHOSPHATE SYNTHASE SUBUNIT HISH"/>
    <property type="match status" value="1"/>
</dbReference>
<dbReference type="NCBIfam" id="TIGR01855">
    <property type="entry name" value="IMP_synth_hisH"/>
    <property type="match status" value="1"/>
</dbReference>
<sequence length="210" mass="23059">MIAIIDYGMGNLRSVQKGFEAVGAEAIVTSDSQKILSAKSVVLPGVGAFKACMDNLEQFCLIDTVKKSVQSGKPFLGICLGLQLLFSQAEEFGSVSGLDILKGKVVGFKDRQPKSDGCNPLKIPHMGWNNVEVKPSYPLFDSVPNRSYFYFVHSYYVVPEDEATVATTTNYGFDFVSGIHHENIHAFQFHPEKSQQLGLAVLRNFSKLAS</sequence>
<dbReference type="GO" id="GO:0016829">
    <property type="term" value="F:lyase activity"/>
    <property type="evidence" value="ECO:0007669"/>
    <property type="project" value="UniProtKB-KW"/>
</dbReference>
<evidence type="ECO:0000256" key="5">
    <source>
        <dbReference type="ARBA" id="ARBA00022962"/>
    </source>
</evidence>
<keyword evidence="5" id="KW-0315">Glutamine amidotransferase</keyword>
<dbReference type="AlphaFoldDB" id="A0A381Q1G5"/>
<comment type="catalytic activity">
    <reaction evidence="8">
        <text>5-[(5-phospho-1-deoxy-D-ribulos-1-ylimino)methylamino]-1-(5-phospho-beta-D-ribosyl)imidazole-4-carboxamide + L-glutamine = D-erythro-1-(imidazol-4-yl)glycerol 3-phosphate + 5-amino-1-(5-phospho-beta-D-ribosyl)imidazole-4-carboxamide + L-glutamate + H(+)</text>
        <dbReference type="Rhea" id="RHEA:24793"/>
        <dbReference type="ChEBI" id="CHEBI:15378"/>
        <dbReference type="ChEBI" id="CHEBI:29985"/>
        <dbReference type="ChEBI" id="CHEBI:58278"/>
        <dbReference type="ChEBI" id="CHEBI:58359"/>
        <dbReference type="ChEBI" id="CHEBI:58475"/>
        <dbReference type="ChEBI" id="CHEBI:58525"/>
        <dbReference type="EC" id="4.3.2.10"/>
    </reaction>
</comment>
<keyword evidence="4" id="KW-0378">Hydrolase</keyword>
<dbReference type="PANTHER" id="PTHR42701">
    <property type="entry name" value="IMIDAZOLE GLYCEROL PHOSPHATE SYNTHASE SUBUNIT HISH"/>
    <property type="match status" value="1"/>
</dbReference>
<evidence type="ECO:0000256" key="8">
    <source>
        <dbReference type="ARBA" id="ARBA00047838"/>
    </source>
</evidence>
<comment type="pathway">
    <text evidence="1">Amino-acid biosynthesis; L-histidine biosynthesis; L-histidine from 5-phospho-alpha-D-ribose 1-diphosphate: step 5/9.</text>
</comment>
<name>A0A381Q1G5_9ZZZZ</name>
<evidence type="ECO:0000313" key="11">
    <source>
        <dbReference type="EMBL" id="SUZ72129.1"/>
    </source>
</evidence>
<evidence type="ECO:0000256" key="6">
    <source>
        <dbReference type="ARBA" id="ARBA00023102"/>
    </source>
</evidence>
<keyword evidence="3" id="KW-0028">Amino-acid biosynthesis</keyword>
<evidence type="ECO:0000259" key="10">
    <source>
        <dbReference type="Pfam" id="PF00117"/>
    </source>
</evidence>
<evidence type="ECO:0000256" key="9">
    <source>
        <dbReference type="ARBA" id="ARBA00049534"/>
    </source>
</evidence>
<dbReference type="EMBL" id="UINC01001144">
    <property type="protein sequence ID" value="SUZ72129.1"/>
    <property type="molecule type" value="Genomic_DNA"/>
</dbReference>
<keyword evidence="6" id="KW-0368">Histidine biosynthesis</keyword>
<dbReference type="Pfam" id="PF00117">
    <property type="entry name" value="GATase"/>
    <property type="match status" value="1"/>
</dbReference>
<dbReference type="GO" id="GO:0000105">
    <property type="term" value="P:L-histidine biosynthetic process"/>
    <property type="evidence" value="ECO:0007669"/>
    <property type="project" value="UniProtKB-UniPathway"/>
</dbReference>
<evidence type="ECO:0000256" key="3">
    <source>
        <dbReference type="ARBA" id="ARBA00022605"/>
    </source>
</evidence>
<keyword evidence="7" id="KW-0456">Lyase</keyword>
<dbReference type="Gene3D" id="3.40.50.880">
    <property type="match status" value="1"/>
</dbReference>
<protein>
    <recommendedName>
        <fullName evidence="10">Glutamine amidotransferase domain-containing protein</fullName>
    </recommendedName>
</protein>
<reference evidence="11" key="1">
    <citation type="submission" date="2018-05" db="EMBL/GenBank/DDBJ databases">
        <authorList>
            <person name="Lanie J.A."/>
            <person name="Ng W.-L."/>
            <person name="Kazmierczak K.M."/>
            <person name="Andrzejewski T.M."/>
            <person name="Davidsen T.M."/>
            <person name="Wayne K.J."/>
            <person name="Tettelin H."/>
            <person name="Glass J.I."/>
            <person name="Rusch D."/>
            <person name="Podicherti R."/>
            <person name="Tsui H.-C.T."/>
            <person name="Winkler M.E."/>
        </authorList>
    </citation>
    <scope>NUCLEOTIDE SEQUENCE</scope>
</reference>